<dbReference type="EMBL" id="FOWX01000032">
    <property type="protein sequence ID" value="SFQ09614.1"/>
    <property type="molecule type" value="Genomic_DNA"/>
</dbReference>
<evidence type="ECO:0000313" key="5">
    <source>
        <dbReference type="Proteomes" id="UP000198784"/>
    </source>
</evidence>
<dbReference type="Gene3D" id="3.40.50.150">
    <property type="entry name" value="Vaccinia Virus protein VP39"/>
    <property type="match status" value="1"/>
</dbReference>
<accession>A0A1I5VPY0</accession>
<dbReference type="SUPFAM" id="SSF53335">
    <property type="entry name" value="S-adenosyl-L-methionine-dependent methyltransferases"/>
    <property type="match status" value="1"/>
</dbReference>
<keyword evidence="5" id="KW-1185">Reference proteome</keyword>
<dbReference type="GO" id="GO:0008168">
    <property type="term" value="F:methyltransferase activity"/>
    <property type="evidence" value="ECO:0007669"/>
    <property type="project" value="UniProtKB-KW"/>
</dbReference>
<dbReference type="STRING" id="289003.SAMN05216190_13251"/>
<dbReference type="CDD" id="cd02440">
    <property type="entry name" value="AdoMet_MTases"/>
    <property type="match status" value="1"/>
</dbReference>
<evidence type="ECO:0000313" key="4">
    <source>
        <dbReference type="EMBL" id="SFQ09614.1"/>
    </source>
</evidence>
<organism evidence="4 5">
    <name type="scientific">Pseudomonas borbori</name>
    <dbReference type="NCBI Taxonomy" id="289003"/>
    <lineage>
        <taxon>Bacteria</taxon>
        <taxon>Pseudomonadati</taxon>
        <taxon>Pseudomonadota</taxon>
        <taxon>Gammaproteobacteria</taxon>
        <taxon>Pseudomonadales</taxon>
        <taxon>Pseudomonadaceae</taxon>
        <taxon>Pseudomonas</taxon>
    </lineage>
</organism>
<evidence type="ECO:0000256" key="2">
    <source>
        <dbReference type="ARBA" id="ARBA00022679"/>
    </source>
</evidence>
<dbReference type="PANTHER" id="PTHR43861:SF1">
    <property type="entry name" value="TRANS-ACONITATE 2-METHYLTRANSFERASE"/>
    <property type="match status" value="1"/>
</dbReference>
<proteinExistence type="predicted"/>
<dbReference type="Pfam" id="PF13649">
    <property type="entry name" value="Methyltransf_25"/>
    <property type="match status" value="1"/>
</dbReference>
<sequence>MHASYDDISLAYKIVHGELTVKKHAEEFTYLNLLGDVQGKAVLDLACGEGRFSRTIKQQGARQVVGVDISAGMIELAQQAENQQPLGTTYIHGDVAALGTIGSFDLISAAFLFNYAASREALLALSRTAYNNLKPGGKLVASVNATPLFAPLNNQATRKYGYLVHSPSPLREGDAVDYAFFTGSHAIRLRNYHWSTATYEWAFREAGFTTCNWQAPTVSQQGMDEHGSDFWHDFLREPNFICLECS</sequence>
<dbReference type="OrthoDB" id="9791837at2"/>
<evidence type="ECO:0000259" key="3">
    <source>
        <dbReference type="Pfam" id="PF13649"/>
    </source>
</evidence>
<dbReference type="InterPro" id="IPR029063">
    <property type="entry name" value="SAM-dependent_MTases_sf"/>
</dbReference>
<reference evidence="5" key="1">
    <citation type="submission" date="2016-10" db="EMBL/GenBank/DDBJ databases">
        <authorList>
            <person name="Varghese N."/>
            <person name="Submissions S."/>
        </authorList>
    </citation>
    <scope>NUCLEOTIDE SEQUENCE [LARGE SCALE GENOMIC DNA]</scope>
    <source>
        <strain evidence="5">DSM 17834</strain>
    </source>
</reference>
<name>A0A1I5VPY0_9PSED</name>
<dbReference type="GO" id="GO:0032259">
    <property type="term" value="P:methylation"/>
    <property type="evidence" value="ECO:0007669"/>
    <property type="project" value="UniProtKB-KW"/>
</dbReference>
<protein>
    <submittedName>
        <fullName evidence="4">Methyltransferase domain-containing protein</fullName>
    </submittedName>
</protein>
<keyword evidence="2 4" id="KW-0808">Transferase</keyword>
<dbReference type="RefSeq" id="WP_090504547.1">
    <property type="nucleotide sequence ID" value="NZ_FOWX01000032.1"/>
</dbReference>
<keyword evidence="1 4" id="KW-0489">Methyltransferase</keyword>
<dbReference type="AlphaFoldDB" id="A0A1I5VPY0"/>
<evidence type="ECO:0000256" key="1">
    <source>
        <dbReference type="ARBA" id="ARBA00022603"/>
    </source>
</evidence>
<dbReference type="InterPro" id="IPR041698">
    <property type="entry name" value="Methyltransf_25"/>
</dbReference>
<gene>
    <name evidence="4" type="ORF">SAMN05216190_13251</name>
</gene>
<dbReference type="Proteomes" id="UP000198784">
    <property type="component" value="Unassembled WGS sequence"/>
</dbReference>
<dbReference type="PANTHER" id="PTHR43861">
    <property type="entry name" value="TRANS-ACONITATE 2-METHYLTRANSFERASE-RELATED"/>
    <property type="match status" value="1"/>
</dbReference>
<feature type="domain" description="Methyltransferase" evidence="3">
    <location>
        <begin position="42"/>
        <end position="137"/>
    </location>
</feature>